<evidence type="ECO:0008006" key="5">
    <source>
        <dbReference type="Google" id="ProtNLM"/>
    </source>
</evidence>
<evidence type="ECO:0000313" key="3">
    <source>
        <dbReference type="EnsemblPlants" id="TuG1812G0100000052.01.T01"/>
    </source>
</evidence>
<reference evidence="3" key="2">
    <citation type="submission" date="2018-03" db="EMBL/GenBank/DDBJ databases">
        <title>The Triticum urartu genome reveals the dynamic nature of wheat genome evolution.</title>
        <authorList>
            <person name="Ling H."/>
            <person name="Ma B."/>
            <person name="Shi X."/>
            <person name="Liu H."/>
            <person name="Dong L."/>
            <person name="Sun H."/>
            <person name="Cao Y."/>
            <person name="Gao Q."/>
            <person name="Zheng S."/>
            <person name="Li Y."/>
            <person name="Yu Y."/>
            <person name="Du H."/>
            <person name="Qi M."/>
            <person name="Li Y."/>
            <person name="Yu H."/>
            <person name="Cui Y."/>
            <person name="Wang N."/>
            <person name="Chen C."/>
            <person name="Wu H."/>
            <person name="Zhao Y."/>
            <person name="Zhang J."/>
            <person name="Li Y."/>
            <person name="Zhou W."/>
            <person name="Zhang B."/>
            <person name="Hu W."/>
            <person name="Eijk M."/>
            <person name="Tang J."/>
            <person name="Witsenboer H."/>
            <person name="Zhao S."/>
            <person name="Li Z."/>
            <person name="Zhang A."/>
            <person name="Wang D."/>
            <person name="Liang C."/>
        </authorList>
    </citation>
    <scope>NUCLEOTIDE SEQUENCE [LARGE SCALE GENOMIC DNA]</scope>
    <source>
        <strain evidence="3">cv. G1812</strain>
    </source>
</reference>
<dbReference type="Pfam" id="PF03357">
    <property type="entry name" value="Snf7"/>
    <property type="match status" value="1"/>
</dbReference>
<reference evidence="3" key="3">
    <citation type="submission" date="2022-06" db="UniProtKB">
        <authorList>
            <consortium name="EnsemblPlants"/>
        </authorList>
    </citation>
    <scope>IDENTIFICATION</scope>
</reference>
<dbReference type="Gene3D" id="6.10.250.1710">
    <property type="match status" value="1"/>
</dbReference>
<organism evidence="3 4">
    <name type="scientific">Triticum urartu</name>
    <name type="common">Red wild einkorn</name>
    <name type="synonym">Crithodium urartu</name>
    <dbReference type="NCBI Taxonomy" id="4572"/>
    <lineage>
        <taxon>Eukaryota</taxon>
        <taxon>Viridiplantae</taxon>
        <taxon>Streptophyta</taxon>
        <taxon>Embryophyta</taxon>
        <taxon>Tracheophyta</taxon>
        <taxon>Spermatophyta</taxon>
        <taxon>Magnoliopsida</taxon>
        <taxon>Liliopsida</taxon>
        <taxon>Poales</taxon>
        <taxon>Poaceae</taxon>
        <taxon>BOP clade</taxon>
        <taxon>Pooideae</taxon>
        <taxon>Triticodae</taxon>
        <taxon>Triticeae</taxon>
        <taxon>Triticinae</taxon>
        <taxon>Triticum</taxon>
    </lineage>
</organism>
<dbReference type="AlphaFoldDB" id="A0A8R7JWF0"/>
<comment type="similarity">
    <text evidence="1">Belongs to the SNF7 family.</text>
</comment>
<keyword evidence="2" id="KW-0175">Coiled coil</keyword>
<dbReference type="InterPro" id="IPR005024">
    <property type="entry name" value="Snf7_fam"/>
</dbReference>
<dbReference type="GO" id="GO:0005771">
    <property type="term" value="C:multivesicular body"/>
    <property type="evidence" value="ECO:0007669"/>
    <property type="project" value="TreeGrafter"/>
</dbReference>
<dbReference type="PANTHER" id="PTHR22761">
    <property type="entry name" value="CHARGED MULTIVESICULAR BODY PROTEIN"/>
    <property type="match status" value="1"/>
</dbReference>
<name>A0A8R7JWF0_TRIUA</name>
<dbReference type="Gramene" id="TuG1812G0100000052.01.T01">
    <property type="protein sequence ID" value="TuG1812G0100000052.01.T01"/>
    <property type="gene ID" value="TuG1812G0100000052.01"/>
</dbReference>
<protein>
    <recommendedName>
        <fullName evidence="5">Charged multivesicular body protein 5</fullName>
    </recommendedName>
</protein>
<dbReference type="GO" id="GO:0006900">
    <property type="term" value="P:vesicle budding from membrane"/>
    <property type="evidence" value="ECO:0007669"/>
    <property type="project" value="TreeGrafter"/>
</dbReference>
<accession>A0A8R7JWF0</accession>
<evidence type="ECO:0000256" key="1">
    <source>
        <dbReference type="ARBA" id="ARBA00006190"/>
    </source>
</evidence>
<dbReference type="PANTHER" id="PTHR22761:SF12">
    <property type="entry name" value="CHARGED MULTIVESICULAR BODY PROTEIN 5"/>
    <property type="match status" value="1"/>
</dbReference>
<reference evidence="4" key="1">
    <citation type="journal article" date="2013" name="Nature">
        <title>Draft genome of the wheat A-genome progenitor Triticum urartu.</title>
        <authorList>
            <person name="Ling H.Q."/>
            <person name="Zhao S."/>
            <person name="Liu D."/>
            <person name="Wang J."/>
            <person name="Sun H."/>
            <person name="Zhang C."/>
            <person name="Fan H."/>
            <person name="Li D."/>
            <person name="Dong L."/>
            <person name="Tao Y."/>
            <person name="Gao C."/>
            <person name="Wu H."/>
            <person name="Li Y."/>
            <person name="Cui Y."/>
            <person name="Guo X."/>
            <person name="Zheng S."/>
            <person name="Wang B."/>
            <person name="Yu K."/>
            <person name="Liang Q."/>
            <person name="Yang W."/>
            <person name="Lou X."/>
            <person name="Chen J."/>
            <person name="Feng M."/>
            <person name="Jian J."/>
            <person name="Zhang X."/>
            <person name="Luo G."/>
            <person name="Jiang Y."/>
            <person name="Liu J."/>
            <person name="Wang Z."/>
            <person name="Sha Y."/>
            <person name="Zhang B."/>
            <person name="Wu H."/>
            <person name="Tang D."/>
            <person name="Shen Q."/>
            <person name="Xue P."/>
            <person name="Zou S."/>
            <person name="Wang X."/>
            <person name="Liu X."/>
            <person name="Wang F."/>
            <person name="Yang Y."/>
            <person name="An X."/>
            <person name="Dong Z."/>
            <person name="Zhang K."/>
            <person name="Zhang X."/>
            <person name="Luo M.C."/>
            <person name="Dvorak J."/>
            <person name="Tong Y."/>
            <person name="Wang J."/>
            <person name="Yang H."/>
            <person name="Li Z."/>
            <person name="Wang D."/>
            <person name="Zhang A."/>
            <person name="Wang J."/>
        </authorList>
    </citation>
    <scope>NUCLEOTIDE SEQUENCE</scope>
    <source>
        <strain evidence="4">cv. G1812</strain>
    </source>
</reference>
<sequence length="100" mass="11614">MTAMKAANKELKGMMKTVRIEDIDSMQDEMMDLMDVSNEIQETLGRSYSVPDDIDEEELICSWPFLDDSNTRFDLDVHGWRFVCAWKNSLYLSSYTTASR</sequence>
<evidence type="ECO:0000313" key="4">
    <source>
        <dbReference type="Proteomes" id="UP000015106"/>
    </source>
</evidence>
<dbReference type="Proteomes" id="UP000015106">
    <property type="component" value="Chromosome 1"/>
</dbReference>
<proteinExistence type="inferred from homology"/>
<keyword evidence="4" id="KW-1185">Reference proteome</keyword>
<evidence type="ECO:0000256" key="2">
    <source>
        <dbReference type="ARBA" id="ARBA00023054"/>
    </source>
</evidence>
<dbReference type="GO" id="GO:0032511">
    <property type="term" value="P:late endosome to vacuole transport via multivesicular body sorting pathway"/>
    <property type="evidence" value="ECO:0007669"/>
    <property type="project" value="TreeGrafter"/>
</dbReference>
<dbReference type="EnsemblPlants" id="TuG1812G0100000052.01.T01">
    <property type="protein sequence ID" value="TuG1812G0100000052.01.T01"/>
    <property type="gene ID" value="TuG1812G0100000052.01"/>
</dbReference>